<sequence>MKKVLFMIFCLSQLAFAYKAKSEDLSKYSIENYNPQIQKAIKDSGIKYDKLGEIYEAPNLGYYNFTTIENNGKVVAYAGLTHVKSYNKHEALITIISPEGKLLDFYLPDANEKHQNVHDKEWINKYKGKNAEELPIDSLAGSTFHANSVNGELRNTLKAFESKKDTFKK</sequence>
<name>U7V484_9FUSO</name>
<accession>U7V484</accession>
<evidence type="ECO:0008006" key="4">
    <source>
        <dbReference type="Google" id="ProtNLM"/>
    </source>
</evidence>
<dbReference type="HOGENOM" id="CLU_1584266_0_0_0"/>
<dbReference type="eggNOG" id="ENOG50338TN">
    <property type="taxonomic scope" value="Bacteria"/>
</dbReference>
<keyword evidence="3" id="KW-1185">Reference proteome</keyword>
<feature type="chain" id="PRO_5004690061" description="FMN-binding domain-containing protein" evidence="1">
    <location>
        <begin position="18"/>
        <end position="169"/>
    </location>
</feature>
<gene>
    <name evidence="2" type="ORF">HMPREF0202_02664</name>
</gene>
<proteinExistence type="predicted"/>
<evidence type="ECO:0000313" key="2">
    <source>
        <dbReference type="EMBL" id="ERT66316.1"/>
    </source>
</evidence>
<comment type="caution">
    <text evidence="2">The sequence shown here is derived from an EMBL/GenBank/DDBJ whole genome shotgun (WGS) entry which is preliminary data.</text>
</comment>
<protein>
    <recommendedName>
        <fullName evidence="4">FMN-binding domain-containing protein</fullName>
    </recommendedName>
</protein>
<organism evidence="2 3">
    <name type="scientific">Cetobacterium somerae ATCC BAA-474</name>
    <dbReference type="NCBI Taxonomy" id="1319815"/>
    <lineage>
        <taxon>Bacteria</taxon>
        <taxon>Fusobacteriati</taxon>
        <taxon>Fusobacteriota</taxon>
        <taxon>Fusobacteriia</taxon>
        <taxon>Fusobacteriales</taxon>
        <taxon>Fusobacteriaceae</taxon>
        <taxon>Cetobacterium</taxon>
    </lineage>
</organism>
<keyword evidence="1" id="KW-0732">Signal</keyword>
<evidence type="ECO:0000313" key="3">
    <source>
        <dbReference type="Proteomes" id="UP000017081"/>
    </source>
</evidence>
<dbReference type="Proteomes" id="UP000017081">
    <property type="component" value="Unassembled WGS sequence"/>
</dbReference>
<dbReference type="AlphaFoldDB" id="U7V484"/>
<feature type="signal peptide" evidence="1">
    <location>
        <begin position="1"/>
        <end position="17"/>
    </location>
</feature>
<evidence type="ECO:0000256" key="1">
    <source>
        <dbReference type="SAM" id="SignalP"/>
    </source>
</evidence>
<dbReference type="RefSeq" id="WP_023052192.1">
    <property type="nucleotide sequence ID" value="NZ_CP173065.2"/>
</dbReference>
<reference evidence="2 3" key="1">
    <citation type="submission" date="2013-08" db="EMBL/GenBank/DDBJ databases">
        <authorList>
            <person name="Weinstock G."/>
            <person name="Sodergren E."/>
            <person name="Wylie T."/>
            <person name="Fulton L."/>
            <person name="Fulton R."/>
            <person name="Fronick C."/>
            <person name="O'Laughlin M."/>
            <person name="Godfrey J."/>
            <person name="Miner T."/>
            <person name="Herter B."/>
            <person name="Appelbaum E."/>
            <person name="Cordes M."/>
            <person name="Lek S."/>
            <person name="Wollam A."/>
            <person name="Pepin K.H."/>
            <person name="Palsikar V.B."/>
            <person name="Mitreva M."/>
            <person name="Wilson R.K."/>
        </authorList>
    </citation>
    <scope>NUCLEOTIDE SEQUENCE [LARGE SCALE GENOMIC DNA]</scope>
    <source>
        <strain evidence="2 3">ATCC BAA-474</strain>
    </source>
</reference>
<dbReference type="EMBL" id="AXZF01000144">
    <property type="protein sequence ID" value="ERT66316.1"/>
    <property type="molecule type" value="Genomic_DNA"/>
</dbReference>